<dbReference type="Pfam" id="PF13847">
    <property type="entry name" value="Methyltransf_31"/>
    <property type="match status" value="1"/>
</dbReference>
<dbReference type="GO" id="GO:0043770">
    <property type="term" value="F:demethylmenaquinone methyltransferase activity"/>
    <property type="evidence" value="ECO:0007669"/>
    <property type="project" value="UniProtKB-EC"/>
</dbReference>
<evidence type="ECO:0000313" key="2">
    <source>
        <dbReference type="EMBL" id="QNO55782.1"/>
    </source>
</evidence>
<keyword evidence="2" id="KW-0489">Methyltransferase</keyword>
<protein>
    <submittedName>
        <fullName evidence="2">2-methoxy-6-polyprenyl-1,4-benzoquinol methylase, mitochondrial</fullName>
        <ecNumber evidence="2">2.1.1.163</ecNumber>
    </submittedName>
</protein>
<evidence type="ECO:0000259" key="1">
    <source>
        <dbReference type="Pfam" id="PF13847"/>
    </source>
</evidence>
<dbReference type="InterPro" id="IPR029063">
    <property type="entry name" value="SAM-dependent_MTases_sf"/>
</dbReference>
<name>A0A7G9Z698_9EURY</name>
<dbReference type="SUPFAM" id="SSF53335">
    <property type="entry name" value="S-adenosyl-L-methionine-dependent methyltransferases"/>
    <property type="match status" value="1"/>
</dbReference>
<dbReference type="CDD" id="cd02440">
    <property type="entry name" value="AdoMet_MTases"/>
    <property type="match status" value="1"/>
</dbReference>
<dbReference type="EMBL" id="MT631629">
    <property type="protein sequence ID" value="QNO55782.1"/>
    <property type="molecule type" value="Genomic_DNA"/>
</dbReference>
<dbReference type="AlphaFoldDB" id="A0A7G9Z698"/>
<dbReference type="InterPro" id="IPR025714">
    <property type="entry name" value="Methyltranfer_dom"/>
</dbReference>
<dbReference type="GO" id="GO:0032259">
    <property type="term" value="P:methylation"/>
    <property type="evidence" value="ECO:0007669"/>
    <property type="project" value="UniProtKB-KW"/>
</dbReference>
<feature type="domain" description="Methyltransferase" evidence="1">
    <location>
        <begin position="38"/>
        <end position="148"/>
    </location>
</feature>
<accession>A0A7G9Z698</accession>
<dbReference type="Gene3D" id="3.40.50.150">
    <property type="entry name" value="Vaccinia Virus protein VP39"/>
    <property type="match status" value="1"/>
</dbReference>
<organism evidence="2">
    <name type="scientific">Candidatus Methanophaga sp. ANME-1 ERB7</name>
    <dbReference type="NCBI Taxonomy" id="2759913"/>
    <lineage>
        <taxon>Archaea</taxon>
        <taxon>Methanobacteriati</taxon>
        <taxon>Methanobacteriota</taxon>
        <taxon>Stenosarchaea group</taxon>
        <taxon>Methanomicrobia</taxon>
        <taxon>Candidatus Methanophagales</taxon>
        <taxon>Candidatus Methanophagaceae</taxon>
        <taxon>Candidatus Methanophaga</taxon>
    </lineage>
</organism>
<keyword evidence="2" id="KW-0808">Transferase</keyword>
<sequence length="262" mass="29811">MSKANENWGYVDPKYLQILALKVKPLKERSYDLMQLQNGHRVLDVGCGPGTDTIPLAQFVGPTGQVIGIDNDNQMIVTANRKAKDADVAGWVMHKRADATSIPYNSDYFNSCRCERLFQHVNMPEQILSEMVRVTVPGGWIVVADTDHSTMTIDTPDIDIEWRLRRFRTDRFKNGYAGRQLYRLFRQQNLANIIVEIFPIFVTDYALGRYFALMGQVEQEAIATGIVSKEELQRWHANLEKADKEGMHFSAIIMVVVAGRKS</sequence>
<dbReference type="EC" id="2.1.1.163" evidence="2"/>
<reference evidence="2" key="1">
    <citation type="submission" date="2020-06" db="EMBL/GenBank/DDBJ databases">
        <title>Unique genomic features of the anaerobic methanotrophic archaea.</title>
        <authorList>
            <person name="Chadwick G.L."/>
            <person name="Skennerton C.T."/>
            <person name="Laso-Perez R."/>
            <person name="Leu A.O."/>
            <person name="Speth D.R."/>
            <person name="Yu H."/>
            <person name="Morgan-Lang C."/>
            <person name="Hatzenpichler R."/>
            <person name="Goudeau D."/>
            <person name="Malmstrom R."/>
            <person name="Brazelton W.J."/>
            <person name="Woyke T."/>
            <person name="Hallam S.J."/>
            <person name="Tyson G.W."/>
            <person name="Wegener G."/>
            <person name="Boetius A."/>
            <person name="Orphan V."/>
        </authorList>
    </citation>
    <scope>NUCLEOTIDE SEQUENCE</scope>
</reference>
<dbReference type="PANTHER" id="PTHR43861">
    <property type="entry name" value="TRANS-ACONITATE 2-METHYLTRANSFERASE-RELATED"/>
    <property type="match status" value="1"/>
</dbReference>
<proteinExistence type="predicted"/>
<gene>
    <name evidence="2" type="primary">COQ5</name>
    <name evidence="2" type="ORF">DIJDKDOB_00013</name>
</gene>